<comment type="subcellular location">
    <subcellularLocation>
        <location evidence="1">Membrane</location>
    </subcellularLocation>
</comment>
<sequence length="117" mass="13440">MKNKQEEKELLSNGSETELDYESNQEVWEEVDSLEKETIVKESKSKTKNKKDKQIKAKTKKTNGFKKLFFGVGKEFERVTWTTKKELASNFLITLVVVAFFAIIFTVISLLITGAKL</sequence>
<reference evidence="10 11" key="1">
    <citation type="journal article" date="2002" name="Nucleic Acids Res.">
        <title>The complete genomic sequence of Mycoplasma penetrans, an intracellular bacterial pathogen in humans.</title>
        <authorList>
            <person name="Sasaki Y."/>
            <person name="Ishikawa J."/>
            <person name="Yamashita A."/>
            <person name="Oshima K."/>
            <person name="Kenri T."/>
            <person name="Furuya K."/>
            <person name="Yoshino C."/>
            <person name="Horino A."/>
            <person name="Shiba T."/>
            <person name="Sasaki T."/>
            <person name="Hattori M."/>
        </authorList>
    </citation>
    <scope>NUCLEOTIDE SEQUENCE [LARGE SCALE GENOMIC DNA]</scope>
    <source>
        <strain evidence="10 11">HF-2</strain>
    </source>
</reference>
<evidence type="ECO:0000256" key="7">
    <source>
        <dbReference type="ARBA" id="ARBA00023136"/>
    </source>
</evidence>
<evidence type="ECO:0000313" key="10">
    <source>
        <dbReference type="EMBL" id="BAC44676.1"/>
    </source>
</evidence>
<keyword evidence="6" id="KW-0811">Translocation</keyword>
<protein>
    <submittedName>
        <fullName evidence="10">Predicted preprotein translocase subunit SecE</fullName>
    </submittedName>
</protein>
<dbReference type="GO" id="GO:0006886">
    <property type="term" value="P:intracellular protein transport"/>
    <property type="evidence" value="ECO:0007669"/>
    <property type="project" value="InterPro"/>
</dbReference>
<organism evidence="10 11">
    <name type="scientific">Malacoplasma penetrans (strain HF-2)</name>
    <name type="common">Mycoplasma penetrans</name>
    <dbReference type="NCBI Taxonomy" id="272633"/>
    <lineage>
        <taxon>Bacteria</taxon>
        <taxon>Bacillati</taxon>
        <taxon>Mycoplasmatota</taxon>
        <taxon>Mycoplasmoidales</taxon>
        <taxon>Mycoplasmoidaceae</taxon>
        <taxon>Malacoplasma</taxon>
    </lineage>
</organism>
<dbReference type="STRING" id="272633.gene:10732007"/>
<dbReference type="NCBIfam" id="TIGR00964">
    <property type="entry name" value="secE_bact"/>
    <property type="match status" value="1"/>
</dbReference>
<keyword evidence="11" id="KW-1185">Reference proteome</keyword>
<keyword evidence="2" id="KW-0813">Transport</keyword>
<evidence type="ECO:0000256" key="8">
    <source>
        <dbReference type="SAM" id="MobiDB-lite"/>
    </source>
</evidence>
<dbReference type="Pfam" id="PF00584">
    <property type="entry name" value="SecE"/>
    <property type="match status" value="1"/>
</dbReference>
<dbReference type="GO" id="GO:0009306">
    <property type="term" value="P:protein secretion"/>
    <property type="evidence" value="ECO:0007669"/>
    <property type="project" value="InterPro"/>
</dbReference>
<dbReference type="InParanoid" id="Q8EUN6"/>
<dbReference type="RefSeq" id="WP_011077705.1">
    <property type="nucleotide sequence ID" value="NC_004432.1"/>
</dbReference>
<dbReference type="InterPro" id="IPR005807">
    <property type="entry name" value="SecE_bac"/>
</dbReference>
<keyword evidence="3 9" id="KW-0812">Transmembrane</keyword>
<evidence type="ECO:0000313" key="11">
    <source>
        <dbReference type="Proteomes" id="UP000002522"/>
    </source>
</evidence>
<evidence type="ECO:0000256" key="1">
    <source>
        <dbReference type="ARBA" id="ARBA00004370"/>
    </source>
</evidence>
<dbReference type="Gene3D" id="1.20.5.1030">
    <property type="entry name" value="Preprotein translocase secy subunit"/>
    <property type="match status" value="1"/>
</dbReference>
<dbReference type="InterPro" id="IPR038379">
    <property type="entry name" value="SecE_sf"/>
</dbReference>
<accession>Q8EUN6</accession>
<evidence type="ECO:0000256" key="9">
    <source>
        <dbReference type="SAM" id="Phobius"/>
    </source>
</evidence>
<gene>
    <name evidence="10" type="ordered locus">MYPE8850</name>
</gene>
<feature type="transmembrane region" description="Helical" evidence="9">
    <location>
        <begin position="91"/>
        <end position="112"/>
    </location>
</feature>
<evidence type="ECO:0000256" key="6">
    <source>
        <dbReference type="ARBA" id="ARBA00023010"/>
    </source>
</evidence>
<dbReference type="Proteomes" id="UP000002522">
    <property type="component" value="Chromosome"/>
</dbReference>
<dbReference type="HOGENOM" id="CLU_2082215_0_0_14"/>
<dbReference type="GO" id="GO:0008320">
    <property type="term" value="F:protein transmembrane transporter activity"/>
    <property type="evidence" value="ECO:0007669"/>
    <property type="project" value="InterPro"/>
</dbReference>
<evidence type="ECO:0000256" key="2">
    <source>
        <dbReference type="ARBA" id="ARBA00022448"/>
    </source>
</evidence>
<feature type="region of interest" description="Disordered" evidence="8">
    <location>
        <begin position="1"/>
        <end position="24"/>
    </location>
</feature>
<dbReference type="GO" id="GO:0016020">
    <property type="term" value="C:membrane"/>
    <property type="evidence" value="ECO:0007669"/>
    <property type="project" value="UniProtKB-SubCell"/>
</dbReference>
<dbReference type="KEGG" id="mpe:MYPE8850"/>
<feature type="compositionally biased region" description="Basic and acidic residues" evidence="8">
    <location>
        <begin position="1"/>
        <end position="10"/>
    </location>
</feature>
<evidence type="ECO:0000256" key="5">
    <source>
        <dbReference type="ARBA" id="ARBA00022989"/>
    </source>
</evidence>
<evidence type="ECO:0000256" key="4">
    <source>
        <dbReference type="ARBA" id="ARBA00022927"/>
    </source>
</evidence>
<keyword evidence="5 9" id="KW-1133">Transmembrane helix</keyword>
<dbReference type="AlphaFoldDB" id="Q8EUN6"/>
<proteinExistence type="predicted"/>
<dbReference type="InterPro" id="IPR001901">
    <property type="entry name" value="Translocase_SecE/Sec61-g"/>
</dbReference>
<dbReference type="EMBL" id="BA000026">
    <property type="protein sequence ID" value="BAC44676.1"/>
    <property type="molecule type" value="Genomic_DNA"/>
</dbReference>
<name>Q8EUN6_MALP2</name>
<dbReference type="GO" id="GO:0006605">
    <property type="term" value="P:protein targeting"/>
    <property type="evidence" value="ECO:0007669"/>
    <property type="project" value="InterPro"/>
</dbReference>
<keyword evidence="7 9" id="KW-0472">Membrane</keyword>
<keyword evidence="4" id="KW-0653">Protein transport</keyword>
<evidence type="ECO:0000256" key="3">
    <source>
        <dbReference type="ARBA" id="ARBA00022692"/>
    </source>
</evidence>